<proteinExistence type="predicted"/>
<feature type="non-terminal residue" evidence="2">
    <location>
        <position position="1"/>
    </location>
</feature>
<comment type="caution">
    <text evidence="2">The sequence shown here is derived from an EMBL/GenBank/DDBJ whole genome shotgun (WGS) entry which is preliminary data.</text>
</comment>
<evidence type="ECO:0000256" key="1">
    <source>
        <dbReference type="SAM" id="MobiDB-lite"/>
    </source>
</evidence>
<organism evidence="2 3">
    <name type="scientific">Mytilus galloprovincialis</name>
    <name type="common">Mediterranean mussel</name>
    <dbReference type="NCBI Taxonomy" id="29158"/>
    <lineage>
        <taxon>Eukaryota</taxon>
        <taxon>Metazoa</taxon>
        <taxon>Spiralia</taxon>
        <taxon>Lophotrochozoa</taxon>
        <taxon>Mollusca</taxon>
        <taxon>Bivalvia</taxon>
        <taxon>Autobranchia</taxon>
        <taxon>Pteriomorphia</taxon>
        <taxon>Mytilida</taxon>
        <taxon>Mytiloidea</taxon>
        <taxon>Mytilidae</taxon>
        <taxon>Mytilinae</taxon>
        <taxon>Mytilus</taxon>
    </lineage>
</organism>
<protein>
    <submittedName>
        <fullName evidence="2">Uncharacterized protein</fullName>
    </submittedName>
</protein>
<keyword evidence="3" id="KW-1185">Reference proteome</keyword>
<gene>
    <name evidence="2" type="ORF">MGAL_10B045851</name>
</gene>
<name>A0A8B6EY25_MYTGA</name>
<reference evidence="2" key="1">
    <citation type="submission" date="2018-11" db="EMBL/GenBank/DDBJ databases">
        <authorList>
            <person name="Alioto T."/>
            <person name="Alioto T."/>
        </authorList>
    </citation>
    <scope>NUCLEOTIDE SEQUENCE</scope>
</reference>
<feature type="non-terminal residue" evidence="2">
    <location>
        <position position="137"/>
    </location>
</feature>
<evidence type="ECO:0000313" key="2">
    <source>
        <dbReference type="EMBL" id="VDI40877.1"/>
    </source>
</evidence>
<evidence type="ECO:0000313" key="3">
    <source>
        <dbReference type="Proteomes" id="UP000596742"/>
    </source>
</evidence>
<dbReference type="EMBL" id="UYJE01005838">
    <property type="protein sequence ID" value="VDI40877.1"/>
    <property type="molecule type" value="Genomic_DNA"/>
</dbReference>
<sequence>FIVVDITPTIKTRLYRRENGKVMDACLLQTFLQENYQEEKSLFHEMYNDESKDDISTSQRPERVRNGQSMKHHDMCHCDIGRCGKIQSKSPKFTQSSHIIQSKRPFELSEHLLTSMCIVFYEAIKRNLQTYDSPCEE</sequence>
<dbReference type="AlphaFoldDB" id="A0A8B6EY25"/>
<feature type="region of interest" description="Disordered" evidence="1">
    <location>
        <begin position="49"/>
        <end position="68"/>
    </location>
</feature>
<dbReference type="Proteomes" id="UP000596742">
    <property type="component" value="Unassembled WGS sequence"/>
</dbReference>
<accession>A0A8B6EY25</accession>